<dbReference type="SUPFAM" id="SSF158446">
    <property type="entry name" value="IVS-encoded protein-like"/>
    <property type="match status" value="1"/>
</dbReference>
<dbReference type="PANTHER" id="PTHR38471">
    <property type="entry name" value="FOUR HELIX BUNDLE PROTEIN"/>
    <property type="match status" value="1"/>
</dbReference>
<proteinExistence type="predicted"/>
<dbReference type="NCBIfam" id="TIGR02436">
    <property type="entry name" value="four helix bundle protein"/>
    <property type="match status" value="1"/>
</dbReference>
<dbReference type="InterPro" id="IPR036583">
    <property type="entry name" value="23S_rRNA_IVS_sf"/>
</dbReference>
<dbReference type="RefSeq" id="WP_339097201.1">
    <property type="nucleotide sequence ID" value="NZ_CP149782.1"/>
</dbReference>
<sequence length="125" mass="13856">MNDSGVFPFEDLEVYKLAVALSALVYQKTAHFPADERFGLTNQLRRAPVSVSLNIAEGRGRGTDKEFSRFLMIARGSLFEVVSSVTIASNLGFLETHDKEQIRQTCGKLNAKLMALLKYLDSKGV</sequence>
<evidence type="ECO:0000313" key="1">
    <source>
        <dbReference type="EMBL" id="WYF45856.1"/>
    </source>
</evidence>
<dbReference type="PANTHER" id="PTHR38471:SF2">
    <property type="entry name" value="FOUR HELIX BUNDLE PROTEIN"/>
    <property type="match status" value="1"/>
</dbReference>
<accession>A0AAU6Q5D4</accession>
<dbReference type="AlphaFoldDB" id="A0AAU6Q5D4"/>
<organism evidence="1">
    <name type="scientific">Deinococcus sp. VB142</name>
    <dbReference type="NCBI Taxonomy" id="3112952"/>
    <lineage>
        <taxon>Bacteria</taxon>
        <taxon>Thermotogati</taxon>
        <taxon>Deinococcota</taxon>
        <taxon>Deinococci</taxon>
        <taxon>Deinococcales</taxon>
        <taxon>Deinococcaceae</taxon>
        <taxon>Deinococcus</taxon>
    </lineage>
</organism>
<dbReference type="Gene3D" id="1.20.1440.60">
    <property type="entry name" value="23S rRNA-intervening sequence"/>
    <property type="match status" value="1"/>
</dbReference>
<dbReference type="CDD" id="cd16377">
    <property type="entry name" value="23S_rRNA_IVP_like"/>
    <property type="match status" value="1"/>
</dbReference>
<dbReference type="InterPro" id="IPR012657">
    <property type="entry name" value="23S_rRNA-intervening_sequence"/>
</dbReference>
<dbReference type="Pfam" id="PF05635">
    <property type="entry name" value="23S_rRNA_IVP"/>
    <property type="match status" value="1"/>
</dbReference>
<dbReference type="EMBL" id="CP149782">
    <property type="protein sequence ID" value="WYF45856.1"/>
    <property type="molecule type" value="Genomic_DNA"/>
</dbReference>
<reference evidence="1" key="1">
    <citation type="submission" date="2024-03" db="EMBL/GenBank/DDBJ databases">
        <title>Deinococcus weizhi sp. nov., isolated from human skin.</title>
        <authorList>
            <person name="Wei Z."/>
            <person name="Tian F."/>
            <person name="Yang C."/>
            <person name="Xin L.T."/>
            <person name="Wen Z.J."/>
            <person name="Lan K.C."/>
            <person name="Yu L."/>
            <person name="Zhe W."/>
            <person name="Dan F.D."/>
            <person name="Jun W."/>
            <person name="Rui Z."/>
            <person name="Yong X.J."/>
            <person name="Ting Y."/>
            <person name="Wei X."/>
            <person name="Xu Z.G."/>
            <person name="Xin Z."/>
            <person name="Dong F.G."/>
            <person name="Ni X.M."/>
            <person name="Zheng M.G."/>
            <person name="Chun Y."/>
            <person name="Qian W.X."/>
        </authorList>
    </citation>
    <scope>NUCLEOTIDE SEQUENCE</scope>
    <source>
        <strain evidence="1">VB142</strain>
    </source>
</reference>
<protein>
    <submittedName>
        <fullName evidence="1">Four helix bundle protein</fullName>
    </submittedName>
</protein>
<gene>
    <name evidence="1" type="ORF">WDJ50_01100</name>
</gene>
<name>A0AAU6Q5D4_9DEIO</name>